<name>A0AAD7WHV0_9TELE</name>
<dbReference type="Proteomes" id="UP001221898">
    <property type="component" value="Unassembled WGS sequence"/>
</dbReference>
<evidence type="ECO:0000313" key="4">
    <source>
        <dbReference type="EMBL" id="KAJ8397601.1"/>
    </source>
</evidence>
<accession>A0AAD7WHV0</accession>
<feature type="compositionally biased region" description="Low complexity" evidence="2">
    <location>
        <begin position="480"/>
        <end position="520"/>
    </location>
</feature>
<sequence length="646" mass="71178">MALESFTELLHRLKDLHEREVEGWQEKFVELTNQKCCSDTKRMEELFTKNQLLRDQQRLLTENIKQLENRLRAGLCDRCTVTQDVAKRRQQEYESLQIQSLQHITVLVSEMNGLKKENKRLQDEVKNLRGVLDGQQNQGLLAPAPDVSQTEDHPMSAVAFIAAAMKASKQPQGGATPGLTMMKSDPDHSNSCATEEKLQGYRRPPSWNGHENRMPQKLHITAPVSLGQRTEQHSVRGSVAGEKRLRSAEAMELTLLGSHADRQFSPGSPSLPSHNPLFFLKNVSYPSSSSSPSSMADEKPARNRLHAPVPYRPRPIKTARLSLPWPLPEQPDWASLGPPCAVGVGLQQVAPLTESGRFLMPGKDPGQSGKQGSERSWADRGPPQPHGAALPVRRTVSAELVGKKDRTDDRGAAPIAWKPGARQTERIFGENLREAEPDFPLDLSDPGKGKPGEQQQWPYKASPGSLEQGVKEEGQASGTPHQTSPGSSCSSSLPPAHSSPSSASSASSPQQAQQGQPTPQRDTLEQDDSVEDKPELNPELSANTEQKNVPVLTISLHPVVVLDTFKPGPAQEDSCDGEMNLDLPPNGNLQEQSEDLLSSYERNQNGRRRTRGQFGREALQPRSPKDRRVKMSPGQQVKSHSDMDHS</sequence>
<feature type="region of interest" description="Disordered" evidence="2">
    <location>
        <begin position="288"/>
        <end position="313"/>
    </location>
</feature>
<feature type="coiled-coil region" evidence="1">
    <location>
        <begin position="14"/>
        <end position="70"/>
    </location>
</feature>
<comment type="caution">
    <text evidence="4">The sequence shown here is derived from an EMBL/GenBank/DDBJ whole genome shotgun (WGS) entry which is preliminary data.</text>
</comment>
<dbReference type="AlphaFoldDB" id="A0AAD7WHV0"/>
<feature type="coiled-coil region" evidence="1">
    <location>
        <begin position="104"/>
        <end position="138"/>
    </location>
</feature>
<keyword evidence="5" id="KW-1185">Reference proteome</keyword>
<feature type="compositionally biased region" description="Basic and acidic residues" evidence="2">
    <location>
        <begin position="401"/>
        <end position="411"/>
    </location>
</feature>
<dbReference type="InterPro" id="IPR033316">
    <property type="entry name" value="RBBP8-like"/>
</dbReference>
<dbReference type="PANTHER" id="PTHR15107:SF3">
    <property type="entry name" value="RBBP8 N-TERMINAL-LIKE PROTEIN"/>
    <property type="match status" value="1"/>
</dbReference>
<dbReference type="EMBL" id="JAINUG010000096">
    <property type="protein sequence ID" value="KAJ8397601.1"/>
    <property type="molecule type" value="Genomic_DNA"/>
</dbReference>
<feature type="compositionally biased region" description="Basic and acidic residues" evidence="2">
    <location>
        <begin position="423"/>
        <end position="436"/>
    </location>
</feature>
<dbReference type="Pfam" id="PF10482">
    <property type="entry name" value="CtIP_N"/>
    <property type="match status" value="1"/>
</dbReference>
<dbReference type="GO" id="GO:0010792">
    <property type="term" value="P:DNA double-strand break processing involved in repair via single-strand annealing"/>
    <property type="evidence" value="ECO:0007669"/>
    <property type="project" value="TreeGrafter"/>
</dbReference>
<evidence type="ECO:0000313" key="5">
    <source>
        <dbReference type="Proteomes" id="UP001221898"/>
    </source>
</evidence>
<dbReference type="PANTHER" id="PTHR15107">
    <property type="entry name" value="RETINOBLASTOMA BINDING PROTEIN 8"/>
    <property type="match status" value="1"/>
</dbReference>
<dbReference type="GO" id="GO:0003684">
    <property type="term" value="F:damaged DNA binding"/>
    <property type="evidence" value="ECO:0007669"/>
    <property type="project" value="TreeGrafter"/>
</dbReference>
<reference evidence="4" key="1">
    <citation type="journal article" date="2023" name="Science">
        <title>Genome structures resolve the early diversification of teleost fishes.</title>
        <authorList>
            <person name="Parey E."/>
            <person name="Louis A."/>
            <person name="Montfort J."/>
            <person name="Bouchez O."/>
            <person name="Roques C."/>
            <person name="Iampietro C."/>
            <person name="Lluch J."/>
            <person name="Castinel A."/>
            <person name="Donnadieu C."/>
            <person name="Desvignes T."/>
            <person name="Floi Bucao C."/>
            <person name="Jouanno E."/>
            <person name="Wen M."/>
            <person name="Mejri S."/>
            <person name="Dirks R."/>
            <person name="Jansen H."/>
            <person name="Henkel C."/>
            <person name="Chen W.J."/>
            <person name="Zahm M."/>
            <person name="Cabau C."/>
            <person name="Klopp C."/>
            <person name="Thompson A.W."/>
            <person name="Robinson-Rechavi M."/>
            <person name="Braasch I."/>
            <person name="Lecointre G."/>
            <person name="Bobe J."/>
            <person name="Postlethwait J.H."/>
            <person name="Berthelot C."/>
            <person name="Roest Crollius H."/>
            <person name="Guiguen Y."/>
        </authorList>
    </citation>
    <scope>NUCLEOTIDE SEQUENCE</scope>
    <source>
        <strain evidence="4">NC1722</strain>
    </source>
</reference>
<evidence type="ECO:0000256" key="2">
    <source>
        <dbReference type="SAM" id="MobiDB-lite"/>
    </source>
</evidence>
<evidence type="ECO:0000256" key="1">
    <source>
        <dbReference type="SAM" id="Coils"/>
    </source>
</evidence>
<protein>
    <recommendedName>
        <fullName evidence="3">DNA endonuclease Ctp1 N-terminal domain-containing protein</fullName>
    </recommendedName>
</protein>
<feature type="region of interest" description="Disordered" evidence="2">
    <location>
        <begin position="565"/>
        <end position="646"/>
    </location>
</feature>
<feature type="region of interest" description="Disordered" evidence="2">
    <location>
        <begin position="356"/>
        <end position="551"/>
    </location>
</feature>
<dbReference type="InterPro" id="IPR019518">
    <property type="entry name" value="CtIP_N"/>
</dbReference>
<organism evidence="4 5">
    <name type="scientific">Aldrovandia affinis</name>
    <dbReference type="NCBI Taxonomy" id="143900"/>
    <lineage>
        <taxon>Eukaryota</taxon>
        <taxon>Metazoa</taxon>
        <taxon>Chordata</taxon>
        <taxon>Craniata</taxon>
        <taxon>Vertebrata</taxon>
        <taxon>Euteleostomi</taxon>
        <taxon>Actinopterygii</taxon>
        <taxon>Neopterygii</taxon>
        <taxon>Teleostei</taxon>
        <taxon>Notacanthiformes</taxon>
        <taxon>Halosauridae</taxon>
        <taxon>Aldrovandia</taxon>
    </lineage>
</organism>
<feature type="domain" description="DNA endonuclease Ctp1 N-terminal" evidence="3">
    <location>
        <begin position="6"/>
        <end position="126"/>
    </location>
</feature>
<proteinExistence type="predicted"/>
<keyword evidence="1" id="KW-0175">Coiled coil</keyword>
<evidence type="ECO:0000259" key="3">
    <source>
        <dbReference type="Pfam" id="PF10482"/>
    </source>
</evidence>
<gene>
    <name evidence="4" type="ORF">AAFF_G00436000</name>
</gene>